<gene>
    <name evidence="1" type="ORF">VCM_00019</name>
</gene>
<dbReference type="KEGG" id="vg:26798989"/>
<dbReference type="RefSeq" id="YP_009222617.1">
    <property type="nucleotide sequence ID" value="NC_029065.1"/>
</dbReference>
<protein>
    <submittedName>
        <fullName evidence="1">Uncharacterized protein</fullName>
    </submittedName>
</protein>
<name>A0A0S4KYV2_9CAUD</name>
<evidence type="ECO:0000313" key="2">
    <source>
        <dbReference type="Proteomes" id="UP000204441"/>
    </source>
</evidence>
<evidence type="ECO:0000313" key="1">
    <source>
        <dbReference type="EMBL" id="CUR44238.1"/>
    </source>
</evidence>
<dbReference type="EMBL" id="LN887844">
    <property type="protein sequence ID" value="CUR44238.1"/>
    <property type="molecule type" value="Genomic_DNA"/>
</dbReference>
<organism evidence="1 2">
    <name type="scientific">Pseudomonas phage VCM</name>
    <dbReference type="NCBI Taxonomy" id="1729937"/>
    <lineage>
        <taxon>Viruses</taxon>
        <taxon>Duplodnaviria</taxon>
        <taxon>Heunggongvirae</taxon>
        <taxon>Uroviricota</taxon>
        <taxon>Caudoviricetes</taxon>
        <taxon>Vandenendeviridae</taxon>
        <taxon>Gorskivirinae</taxon>
        <taxon>Kremarvirus</taxon>
        <taxon>Kremarvirus VCM</taxon>
        <taxon>Otagovirus VCM</taxon>
    </lineage>
</organism>
<sequence>MAYKLRCKACRQTFVSATRTKPCPNCRADRDYGTDFICDVLDTALDVATAVAVAHVTGDILGGAADVVGSLFDW</sequence>
<dbReference type="Proteomes" id="UP000204441">
    <property type="component" value="Genome"/>
</dbReference>
<proteinExistence type="predicted"/>
<reference evidence="2" key="1">
    <citation type="submission" date="2015-10" db="EMBL/GenBank/DDBJ databases">
        <authorList>
            <person name="Millard A."/>
        </authorList>
    </citation>
    <scope>NUCLEOTIDE SEQUENCE [LARGE SCALE GENOMIC DNA]</scope>
</reference>
<keyword evidence="2" id="KW-1185">Reference proteome</keyword>
<accession>A0A0S4KYV2</accession>
<dbReference type="GeneID" id="26798989"/>